<sequence length="106" mass="10967">MKKDIAALAGVSRPTVDLWLARYVAEGGAELFAAKPSRAGERGRRLAGAGADPHHAAGGDGICRTGRPGLWPTTSPAPPARACRITGWQTYGASTGSNRRSRAPSS</sequence>
<dbReference type="Proteomes" id="UP001523216">
    <property type="component" value="Unassembled WGS sequence"/>
</dbReference>
<feature type="region of interest" description="Disordered" evidence="1">
    <location>
        <begin position="37"/>
        <end position="81"/>
    </location>
</feature>
<keyword evidence="3" id="KW-1185">Reference proteome</keyword>
<accession>A0ABT0XY70</accession>
<gene>
    <name evidence="2" type="ORF">LXN57_14195</name>
</gene>
<reference evidence="2 3" key="1">
    <citation type="submission" date="2022-06" db="EMBL/GenBank/DDBJ databases">
        <title>Actinoplanes abujensis sp. nov., isolated from Nigerian arid soil.</title>
        <authorList>
            <person name="Ding P."/>
        </authorList>
    </citation>
    <scope>NUCLEOTIDE SEQUENCE [LARGE SCALE GENOMIC DNA]</scope>
    <source>
        <strain evidence="3">TRM88002</strain>
    </source>
</reference>
<protein>
    <submittedName>
        <fullName evidence="2">Helix-turn-helix domain-containing protein</fullName>
    </submittedName>
</protein>
<proteinExistence type="predicted"/>
<organism evidence="2 3">
    <name type="scientific">Paractinoplanes hotanensis</name>
    <dbReference type="NCBI Taxonomy" id="2906497"/>
    <lineage>
        <taxon>Bacteria</taxon>
        <taxon>Bacillati</taxon>
        <taxon>Actinomycetota</taxon>
        <taxon>Actinomycetes</taxon>
        <taxon>Micromonosporales</taxon>
        <taxon>Micromonosporaceae</taxon>
        <taxon>Paractinoplanes</taxon>
    </lineage>
</organism>
<evidence type="ECO:0000313" key="3">
    <source>
        <dbReference type="Proteomes" id="UP001523216"/>
    </source>
</evidence>
<name>A0ABT0XY70_9ACTN</name>
<evidence type="ECO:0000313" key="2">
    <source>
        <dbReference type="EMBL" id="MCM4078721.1"/>
    </source>
</evidence>
<comment type="caution">
    <text evidence="2">The sequence shown here is derived from an EMBL/GenBank/DDBJ whole genome shotgun (WGS) entry which is preliminary data.</text>
</comment>
<evidence type="ECO:0000256" key="1">
    <source>
        <dbReference type="SAM" id="MobiDB-lite"/>
    </source>
</evidence>
<dbReference type="EMBL" id="JAMQOL010000017">
    <property type="protein sequence ID" value="MCM4078721.1"/>
    <property type="molecule type" value="Genomic_DNA"/>
</dbReference>